<dbReference type="GeneTree" id="ENSGT01150000286992"/>
<evidence type="ECO:0000313" key="6">
    <source>
        <dbReference type="Ensembl" id="ENSSLDP00000007029.1"/>
    </source>
</evidence>
<evidence type="ECO:0000256" key="3">
    <source>
        <dbReference type="ARBA" id="ARBA00023134"/>
    </source>
</evidence>
<dbReference type="GO" id="GO:0005525">
    <property type="term" value="F:GTP binding"/>
    <property type="evidence" value="ECO:0007669"/>
    <property type="project" value="UniProtKB-KW"/>
</dbReference>
<organism evidence="6 7">
    <name type="scientific">Seriola lalandi dorsalis</name>
    <dbReference type="NCBI Taxonomy" id="1841481"/>
    <lineage>
        <taxon>Eukaryota</taxon>
        <taxon>Metazoa</taxon>
        <taxon>Chordata</taxon>
        <taxon>Craniata</taxon>
        <taxon>Vertebrata</taxon>
        <taxon>Euteleostomi</taxon>
        <taxon>Actinopterygii</taxon>
        <taxon>Neopterygii</taxon>
        <taxon>Teleostei</taxon>
        <taxon>Neoteleostei</taxon>
        <taxon>Acanthomorphata</taxon>
        <taxon>Carangaria</taxon>
        <taxon>Carangiformes</taxon>
        <taxon>Carangidae</taxon>
        <taxon>Seriola</taxon>
    </lineage>
</organism>
<evidence type="ECO:0000313" key="7">
    <source>
        <dbReference type="Proteomes" id="UP000261360"/>
    </source>
</evidence>
<keyword evidence="4" id="KW-1133">Transmembrane helix</keyword>
<dbReference type="AlphaFoldDB" id="A0A3B4WQD7"/>
<keyword evidence="7" id="KW-1185">Reference proteome</keyword>
<feature type="domain" description="AIG1-type G" evidence="5">
    <location>
        <begin position="20"/>
        <end position="227"/>
    </location>
</feature>
<dbReference type="InterPro" id="IPR045058">
    <property type="entry name" value="GIMA/IAN/Toc"/>
</dbReference>
<dbReference type="Ensembl" id="ENSSLDT00000007254.1">
    <property type="protein sequence ID" value="ENSSLDP00000007029.1"/>
    <property type="gene ID" value="ENSSLDG00000005591.1"/>
</dbReference>
<evidence type="ECO:0000256" key="2">
    <source>
        <dbReference type="ARBA" id="ARBA00022741"/>
    </source>
</evidence>
<sequence length="391" mass="42645">MITIIGGINKEPIIKLDQCRSDLRIVLLGKTGAGKSSLCNTIFKEDLFQISHTANSETTKCQKETKSVKKRRITLIDTPGFFDPDRSEEELKSEIVSCITECAPGPHVFLIVLKVEKFSEQENEVIDKIKECFTEEAFKHAVIVFTHGEQLPEGMEIEEFVSQNRNLSDLVQKCGGRCHVVDNKYWKNKCWRKYRNNKRQVTQLLTTIQAMGGREDYYTNDMLQAVERKIQEVVKSIRQSFANIPWKEIREKAKRIVSNLLKKIVGVTTGVLLGALLGVPVMVLAVVKALMEMKTIPVEAAVAVAAAGAPAAVVGLGTVAVEVAAAGGAAGLGVCAGVAAAAGALVGSCIGYKEADQTSSVIEAAVNTVKAVFDKAKNVLNNKKHKESEEK</sequence>
<keyword evidence="3" id="KW-0342">GTP-binding</keyword>
<keyword evidence="2" id="KW-0547">Nucleotide-binding</keyword>
<evidence type="ECO:0000256" key="1">
    <source>
        <dbReference type="ARBA" id="ARBA00008535"/>
    </source>
</evidence>
<reference evidence="6" key="2">
    <citation type="submission" date="2025-09" db="UniProtKB">
        <authorList>
            <consortium name="Ensembl"/>
        </authorList>
    </citation>
    <scope>IDENTIFICATION</scope>
</reference>
<dbReference type="PROSITE" id="PS51720">
    <property type="entry name" value="G_AIG1"/>
    <property type="match status" value="1"/>
</dbReference>
<dbReference type="InterPro" id="IPR027417">
    <property type="entry name" value="P-loop_NTPase"/>
</dbReference>
<dbReference type="PANTHER" id="PTHR10903">
    <property type="entry name" value="GTPASE, IMAP FAMILY MEMBER-RELATED"/>
    <property type="match status" value="1"/>
</dbReference>
<evidence type="ECO:0000259" key="5">
    <source>
        <dbReference type="PROSITE" id="PS51720"/>
    </source>
</evidence>
<keyword evidence="4" id="KW-0472">Membrane</keyword>
<dbReference type="Gene3D" id="3.40.50.300">
    <property type="entry name" value="P-loop containing nucleotide triphosphate hydrolases"/>
    <property type="match status" value="1"/>
</dbReference>
<name>A0A3B4WQD7_SERLL</name>
<protein>
    <recommendedName>
        <fullName evidence="5">AIG1-type G domain-containing protein</fullName>
    </recommendedName>
</protein>
<dbReference type="FunFam" id="3.40.50.300:FF:000366">
    <property type="entry name" value="GTPase, IMAP family member 2"/>
    <property type="match status" value="1"/>
</dbReference>
<dbReference type="InterPro" id="IPR006703">
    <property type="entry name" value="G_AIG1"/>
</dbReference>
<feature type="transmembrane region" description="Helical" evidence="4">
    <location>
        <begin position="264"/>
        <end position="287"/>
    </location>
</feature>
<reference evidence="6" key="1">
    <citation type="submission" date="2025-08" db="UniProtKB">
        <authorList>
            <consortium name="Ensembl"/>
        </authorList>
    </citation>
    <scope>IDENTIFICATION</scope>
</reference>
<feature type="transmembrane region" description="Helical" evidence="4">
    <location>
        <begin position="299"/>
        <end position="321"/>
    </location>
</feature>
<dbReference type="Proteomes" id="UP000261360">
    <property type="component" value="Unplaced"/>
</dbReference>
<dbReference type="Pfam" id="PF04548">
    <property type="entry name" value="AIG1"/>
    <property type="match status" value="1"/>
</dbReference>
<comment type="similarity">
    <text evidence="1">Belongs to the TRAFAC class TrmE-Era-EngA-EngB-Septin-like GTPase superfamily. AIG1/Toc34/Toc159-like paraseptin GTPase family. IAN subfamily.</text>
</comment>
<feature type="transmembrane region" description="Helical" evidence="4">
    <location>
        <begin position="327"/>
        <end position="352"/>
    </location>
</feature>
<dbReference type="SUPFAM" id="SSF52540">
    <property type="entry name" value="P-loop containing nucleoside triphosphate hydrolases"/>
    <property type="match status" value="1"/>
</dbReference>
<proteinExistence type="inferred from homology"/>
<dbReference type="PANTHER" id="PTHR10903:SF62">
    <property type="entry name" value="GTPASE IMAP FAMILY MEMBER 4-LIKE-RELATED"/>
    <property type="match status" value="1"/>
</dbReference>
<accession>A0A3B4WQD7</accession>
<keyword evidence="4" id="KW-0812">Transmembrane</keyword>
<evidence type="ECO:0000256" key="4">
    <source>
        <dbReference type="SAM" id="Phobius"/>
    </source>
</evidence>